<evidence type="ECO:0000256" key="1">
    <source>
        <dbReference type="SAM" id="Phobius"/>
    </source>
</evidence>
<gene>
    <name evidence="2" type="ORF">GSBLH_T00001889001</name>
</gene>
<dbReference type="RefSeq" id="XP_012895818.1">
    <property type="nucleotide sequence ID" value="XM_013040364.1"/>
</dbReference>
<dbReference type="Proteomes" id="UP000008312">
    <property type="component" value="Unassembled WGS sequence"/>
</dbReference>
<dbReference type="EMBL" id="FN668644">
    <property type="protein sequence ID" value="CBK21770.2"/>
    <property type="molecule type" value="Genomic_DNA"/>
</dbReference>
<keyword evidence="1" id="KW-0472">Membrane</keyword>
<name>D8M131_BLAHO</name>
<evidence type="ECO:0000313" key="3">
    <source>
        <dbReference type="Proteomes" id="UP000008312"/>
    </source>
</evidence>
<organism evidence="2">
    <name type="scientific">Blastocystis hominis</name>
    <dbReference type="NCBI Taxonomy" id="12968"/>
    <lineage>
        <taxon>Eukaryota</taxon>
        <taxon>Sar</taxon>
        <taxon>Stramenopiles</taxon>
        <taxon>Bigyra</taxon>
        <taxon>Opalozoa</taxon>
        <taxon>Opalinata</taxon>
        <taxon>Blastocystidae</taxon>
        <taxon>Blastocystis</taxon>
    </lineage>
</organism>
<sequence>MRGSYYLVLAFVCVYSVLFGVNWNRTLTLLHNDSLIVSSTNGTVSTFSVKHAWATQSVQVNYNDIRSIGNPTQVKKAKKTYGVQIDLIKTHSFLVDSTKGNVESKRSRFENPIVKELTTRGLRWMRVPNNYTLHNPPPYGKHYRLVFALTAEYPESTTVVNRKEINTLISLALLMNSYDLYPVIFTISKPLIQLAQYLGLGYYYGYVF</sequence>
<keyword evidence="1" id="KW-1133">Transmembrane helix</keyword>
<reference evidence="2" key="1">
    <citation type="submission" date="2010-02" db="EMBL/GenBank/DDBJ databases">
        <title>Sequencing and annotation of the Blastocystis hominis genome.</title>
        <authorList>
            <person name="Wincker P."/>
        </authorList>
    </citation>
    <scope>NUCLEOTIDE SEQUENCE</scope>
    <source>
        <strain evidence="2">Singapore isolate B</strain>
    </source>
</reference>
<keyword evidence="1" id="KW-0812">Transmembrane</keyword>
<protein>
    <submittedName>
        <fullName evidence="2">Uncharacterized protein</fullName>
    </submittedName>
</protein>
<feature type="transmembrane region" description="Helical" evidence="1">
    <location>
        <begin position="6"/>
        <end position="23"/>
    </location>
</feature>
<evidence type="ECO:0000313" key="2">
    <source>
        <dbReference type="EMBL" id="CBK21770.2"/>
    </source>
</evidence>
<keyword evidence="3" id="KW-1185">Reference proteome</keyword>
<dbReference type="InParanoid" id="D8M131"/>
<dbReference type="AlphaFoldDB" id="D8M131"/>
<dbReference type="GeneID" id="24919110"/>
<accession>D8M131</accession>
<proteinExistence type="predicted"/>